<name>A0A5N0TPP2_9MICO</name>
<evidence type="ECO:0000256" key="4">
    <source>
        <dbReference type="ARBA" id="ARBA00023136"/>
    </source>
</evidence>
<comment type="subcellular location">
    <subcellularLocation>
        <location evidence="1">Membrane</location>
        <topology evidence="1">Multi-pass membrane protein</topology>
    </subcellularLocation>
</comment>
<dbReference type="InterPro" id="IPR049453">
    <property type="entry name" value="Memb_transporter_dom"/>
</dbReference>
<accession>A0A5N0TPP2</accession>
<evidence type="ECO:0000256" key="3">
    <source>
        <dbReference type="ARBA" id="ARBA00022989"/>
    </source>
</evidence>
<evidence type="ECO:0000259" key="6">
    <source>
        <dbReference type="Pfam" id="PF13515"/>
    </source>
</evidence>
<feature type="transmembrane region" description="Helical" evidence="5">
    <location>
        <begin position="142"/>
        <end position="161"/>
    </location>
</feature>
<evidence type="ECO:0000256" key="2">
    <source>
        <dbReference type="ARBA" id="ARBA00022692"/>
    </source>
</evidence>
<dbReference type="GO" id="GO:0016020">
    <property type="term" value="C:membrane"/>
    <property type="evidence" value="ECO:0007669"/>
    <property type="project" value="UniProtKB-SubCell"/>
</dbReference>
<evidence type="ECO:0000256" key="5">
    <source>
        <dbReference type="SAM" id="Phobius"/>
    </source>
</evidence>
<dbReference type="Proteomes" id="UP000326838">
    <property type="component" value="Unassembled WGS sequence"/>
</dbReference>
<evidence type="ECO:0000256" key="1">
    <source>
        <dbReference type="ARBA" id="ARBA00004141"/>
    </source>
</evidence>
<feature type="transmembrane region" description="Helical" evidence="5">
    <location>
        <begin position="116"/>
        <end position="136"/>
    </location>
</feature>
<reference evidence="8" key="1">
    <citation type="submission" date="2019-09" db="EMBL/GenBank/DDBJ databases">
        <title>Mumia zhuanghuii sp. nov. isolated from the intestinal contents of plateau pika (Ochotona curzoniae) in the Qinghai-Tibet plateau of China.</title>
        <authorList>
            <person name="Tian Z."/>
        </authorList>
    </citation>
    <scope>NUCLEOTIDE SEQUENCE [LARGE SCALE GENOMIC DNA]</scope>
    <source>
        <strain evidence="8">L-033</strain>
    </source>
</reference>
<evidence type="ECO:0000313" key="8">
    <source>
        <dbReference type="Proteomes" id="UP000326838"/>
    </source>
</evidence>
<proteinExistence type="predicted"/>
<protein>
    <submittedName>
        <fullName evidence="7">FUSC family protein</fullName>
    </submittedName>
</protein>
<dbReference type="RefSeq" id="WP_150891730.1">
    <property type="nucleotide sequence ID" value="NZ_VYUY01000003.1"/>
</dbReference>
<feature type="domain" description="Integral membrane bound transporter" evidence="6">
    <location>
        <begin position="29"/>
        <end position="151"/>
    </location>
</feature>
<sequence length="341" mass="35950">MRRLHTSIRAAQRTPLLLVVKSALATGSAWLLSEAVIPGPPPVFAAIAALLVVQPSVNQSFSKAIERSVGVITGVLLASTLGVFFGNHTWVILTAAASGLLLAWALRLSPGATSQIVISAILVLSLGAATPGYALGRVVETLLGAAIGVVVNALLVPPVMIDPAREATTRLRDEIAASLERLADALSAVRTPGQLEALMVEARLLRPMRDAAEKAITAGTESLALNPRSGRHRSELADLSRMLGLYTPIVTQLVGMTRAVYDHYSPDLVDEPHVLAIADQLRRAAHDVERVGQSGAAAREEPPALTTPLQIAMAPASNWVLIGSLLEDLHRIHNSLAAEAD</sequence>
<dbReference type="AlphaFoldDB" id="A0A5N0TPP2"/>
<keyword evidence="4 5" id="KW-0472">Membrane</keyword>
<keyword evidence="2 5" id="KW-0812">Transmembrane</keyword>
<organism evidence="7 8">
    <name type="scientific">Microbacterium caowuchunii</name>
    <dbReference type="NCBI Taxonomy" id="2614638"/>
    <lineage>
        <taxon>Bacteria</taxon>
        <taxon>Bacillati</taxon>
        <taxon>Actinomycetota</taxon>
        <taxon>Actinomycetes</taxon>
        <taxon>Micrococcales</taxon>
        <taxon>Microbacteriaceae</taxon>
        <taxon>Microbacterium</taxon>
    </lineage>
</organism>
<keyword evidence="3 5" id="KW-1133">Transmembrane helix</keyword>
<keyword evidence="8" id="KW-1185">Reference proteome</keyword>
<feature type="transmembrane region" description="Helical" evidence="5">
    <location>
        <begin position="65"/>
        <end position="84"/>
    </location>
</feature>
<dbReference type="EMBL" id="VYUY01000003">
    <property type="protein sequence ID" value="KAA9135876.1"/>
    <property type="molecule type" value="Genomic_DNA"/>
</dbReference>
<gene>
    <name evidence="7" type="ORF">F6B40_01460</name>
</gene>
<comment type="caution">
    <text evidence="7">The sequence shown here is derived from an EMBL/GenBank/DDBJ whole genome shotgun (WGS) entry which is preliminary data.</text>
</comment>
<evidence type="ECO:0000313" key="7">
    <source>
        <dbReference type="EMBL" id="KAA9135876.1"/>
    </source>
</evidence>
<dbReference type="Pfam" id="PF13515">
    <property type="entry name" value="FUSC_2"/>
    <property type="match status" value="1"/>
</dbReference>